<dbReference type="CDD" id="cd01392">
    <property type="entry name" value="HTH_LacI"/>
    <property type="match status" value="1"/>
</dbReference>
<dbReference type="GO" id="GO:0003700">
    <property type="term" value="F:DNA-binding transcription factor activity"/>
    <property type="evidence" value="ECO:0007669"/>
    <property type="project" value="TreeGrafter"/>
</dbReference>
<dbReference type="Pfam" id="PF00532">
    <property type="entry name" value="Peripla_BP_1"/>
    <property type="match status" value="1"/>
</dbReference>
<dbReference type="SUPFAM" id="SSF53822">
    <property type="entry name" value="Periplasmic binding protein-like I"/>
    <property type="match status" value="1"/>
</dbReference>
<keyword evidence="6" id="KW-1185">Reference proteome</keyword>
<proteinExistence type="predicted"/>
<dbReference type="EMBL" id="BAUU01000031">
    <property type="protein sequence ID" value="GAE32191.1"/>
    <property type="molecule type" value="Genomic_DNA"/>
</dbReference>
<gene>
    <name evidence="5" type="ORF">JCM9152_3713</name>
</gene>
<evidence type="ECO:0000259" key="4">
    <source>
        <dbReference type="PROSITE" id="PS50932"/>
    </source>
</evidence>
<dbReference type="AlphaFoldDB" id="W4QJB6"/>
<dbReference type="Proteomes" id="UP000018895">
    <property type="component" value="Unassembled WGS sequence"/>
</dbReference>
<keyword evidence="1" id="KW-0805">Transcription regulation</keyword>
<evidence type="ECO:0000313" key="6">
    <source>
        <dbReference type="Proteomes" id="UP000018895"/>
    </source>
</evidence>
<dbReference type="STRING" id="1236971.JCM9152_3713"/>
<evidence type="ECO:0000256" key="1">
    <source>
        <dbReference type="ARBA" id="ARBA00023015"/>
    </source>
</evidence>
<dbReference type="OrthoDB" id="9798934at2"/>
<evidence type="ECO:0000313" key="5">
    <source>
        <dbReference type="EMBL" id="GAE32191.1"/>
    </source>
</evidence>
<organism evidence="5 6">
    <name type="scientific">Halalkalibacter hemicellulosilyticusJCM 9152</name>
    <dbReference type="NCBI Taxonomy" id="1236971"/>
    <lineage>
        <taxon>Bacteria</taxon>
        <taxon>Bacillati</taxon>
        <taxon>Bacillota</taxon>
        <taxon>Bacilli</taxon>
        <taxon>Bacillales</taxon>
        <taxon>Bacillaceae</taxon>
        <taxon>Halalkalibacter</taxon>
    </lineage>
</organism>
<sequence length="321" mass="36025">MANIRDIAKMAGVSVTTVSRVLNGHKYVRKEKKEAVLRAMRDSNYHRNINAVHLSRGKTSLVGVVVPFANHPYFGLLIEGITKAAVQYGYHLVLVQTNYNESRELEALKMLENRQIDALIICSRQSTWGTIEAYMNEGSIVLCEDTRGKGVSSTFVDHYQAFMMALDYLYDNGHRNIGYCVGRQNGTNSLQRAVAYKDFHYKHSLSLNEANIFHGCYHLEDGQRVAKKLSTMKARPSALLITSDQVAAGVMTCCLEKGIEVPKDLALIGFDNQPISKLMHLTTIEIPLVDLGEKLFGQAIQNNKEPTYEEVIVKLIERETV</sequence>
<dbReference type="InterPro" id="IPR001761">
    <property type="entry name" value="Peripla_BP/Lac1_sug-bd_dom"/>
</dbReference>
<evidence type="ECO:0000256" key="3">
    <source>
        <dbReference type="ARBA" id="ARBA00023163"/>
    </source>
</evidence>
<protein>
    <recommendedName>
        <fullName evidence="4">HTH lacI-type domain-containing protein</fullName>
    </recommendedName>
</protein>
<dbReference type="PANTHER" id="PTHR30146">
    <property type="entry name" value="LACI-RELATED TRANSCRIPTIONAL REPRESSOR"/>
    <property type="match status" value="1"/>
</dbReference>
<dbReference type="PANTHER" id="PTHR30146:SF105">
    <property type="entry name" value="CATABOLITE CONTROL PROTEIN B"/>
    <property type="match status" value="1"/>
</dbReference>
<dbReference type="Gene3D" id="3.40.50.2300">
    <property type="match status" value="2"/>
</dbReference>
<accession>W4QJB6</accession>
<dbReference type="PROSITE" id="PS50932">
    <property type="entry name" value="HTH_LACI_2"/>
    <property type="match status" value="1"/>
</dbReference>
<dbReference type="InterPro" id="IPR010982">
    <property type="entry name" value="Lambda_DNA-bd_dom_sf"/>
</dbReference>
<dbReference type="CDD" id="cd06286">
    <property type="entry name" value="PBP1_CcpB-like"/>
    <property type="match status" value="1"/>
</dbReference>
<dbReference type="Pfam" id="PF00356">
    <property type="entry name" value="LacI"/>
    <property type="match status" value="1"/>
</dbReference>
<dbReference type="RefSeq" id="WP_035346517.1">
    <property type="nucleotide sequence ID" value="NZ_BAUU01000031.1"/>
</dbReference>
<keyword evidence="3" id="KW-0804">Transcription</keyword>
<dbReference type="InterPro" id="IPR028082">
    <property type="entry name" value="Peripla_BP_I"/>
</dbReference>
<dbReference type="SUPFAM" id="SSF47413">
    <property type="entry name" value="lambda repressor-like DNA-binding domains"/>
    <property type="match status" value="1"/>
</dbReference>
<evidence type="ECO:0000256" key="2">
    <source>
        <dbReference type="ARBA" id="ARBA00023125"/>
    </source>
</evidence>
<comment type="caution">
    <text evidence="5">The sequence shown here is derived from an EMBL/GenBank/DDBJ whole genome shotgun (WGS) entry which is preliminary data.</text>
</comment>
<dbReference type="InterPro" id="IPR000843">
    <property type="entry name" value="HTH_LacI"/>
</dbReference>
<reference evidence="5" key="1">
    <citation type="journal article" date="2014" name="Genome Announc.">
        <title>Draft Genome Sequences of Three Alkaliphilic Bacillus Strains, Bacillus wakoensis JCM 9140T, Bacillus akibai JCM 9157T, and Bacillus hemicellulosilyticus JCM 9152T.</title>
        <authorList>
            <person name="Yuki M."/>
            <person name="Oshima K."/>
            <person name="Suda W."/>
            <person name="Oshida Y."/>
            <person name="Kitamura K."/>
            <person name="Iida T."/>
            <person name="Hattori M."/>
            <person name="Ohkuma M."/>
        </authorList>
    </citation>
    <scope>NUCLEOTIDE SEQUENCE [LARGE SCALE GENOMIC DNA]</scope>
    <source>
        <strain evidence="5">JCM 9152</strain>
    </source>
</reference>
<dbReference type="PROSITE" id="PS00356">
    <property type="entry name" value="HTH_LACI_1"/>
    <property type="match status" value="1"/>
</dbReference>
<dbReference type="SMART" id="SM00354">
    <property type="entry name" value="HTH_LACI"/>
    <property type="match status" value="1"/>
</dbReference>
<dbReference type="PRINTS" id="PR00036">
    <property type="entry name" value="HTHLACI"/>
</dbReference>
<name>W4QJB6_9BACI</name>
<dbReference type="Gene3D" id="1.10.260.40">
    <property type="entry name" value="lambda repressor-like DNA-binding domains"/>
    <property type="match status" value="1"/>
</dbReference>
<feature type="domain" description="HTH lacI-type" evidence="4">
    <location>
        <begin position="2"/>
        <end position="56"/>
    </location>
</feature>
<dbReference type="GO" id="GO:0000976">
    <property type="term" value="F:transcription cis-regulatory region binding"/>
    <property type="evidence" value="ECO:0007669"/>
    <property type="project" value="TreeGrafter"/>
</dbReference>
<keyword evidence="2" id="KW-0238">DNA-binding</keyword>